<dbReference type="InterPro" id="IPR006119">
    <property type="entry name" value="Resolv_N"/>
</dbReference>
<dbReference type="PANTHER" id="PTHR30461:SF23">
    <property type="entry name" value="DNA RECOMBINASE-RELATED"/>
    <property type="match status" value="1"/>
</dbReference>
<dbReference type="RefSeq" id="WP_112678825.1">
    <property type="nucleotide sequence ID" value="NZ_PYAG01000041.1"/>
</dbReference>
<organism evidence="2 3">
    <name type="scientific">Micromonospora saelicesensis</name>
    <dbReference type="NCBI Taxonomy" id="285676"/>
    <lineage>
        <taxon>Bacteria</taxon>
        <taxon>Bacillati</taxon>
        <taxon>Actinomycetota</taxon>
        <taxon>Actinomycetes</taxon>
        <taxon>Micromonosporales</taxon>
        <taxon>Micromonosporaceae</taxon>
        <taxon>Micromonospora</taxon>
    </lineage>
</organism>
<name>A0A328NJP7_9ACTN</name>
<dbReference type="Pfam" id="PF07508">
    <property type="entry name" value="Recombinase"/>
    <property type="match status" value="1"/>
</dbReference>
<dbReference type="InterPro" id="IPR038109">
    <property type="entry name" value="DNA_bind_recomb_sf"/>
</dbReference>
<dbReference type="InterPro" id="IPR036162">
    <property type="entry name" value="Resolvase-like_N_sf"/>
</dbReference>
<accession>A0A328NJP7</accession>
<evidence type="ECO:0000313" key="2">
    <source>
        <dbReference type="EMBL" id="RAO26443.1"/>
    </source>
</evidence>
<reference evidence="2 3" key="1">
    <citation type="submission" date="2018-03" db="EMBL/GenBank/DDBJ databases">
        <title>Defining the species Micromonospora saelicesensis and Micromonospora noduli under the framework of genomics.</title>
        <authorList>
            <person name="Riesco R."/>
            <person name="Trujillo M.E."/>
        </authorList>
    </citation>
    <scope>NUCLEOTIDE SEQUENCE [LARGE SCALE GENOMIC DNA]</scope>
    <source>
        <strain evidence="2 3">PSN13</strain>
    </source>
</reference>
<dbReference type="GO" id="GO:0000150">
    <property type="term" value="F:DNA strand exchange activity"/>
    <property type="evidence" value="ECO:0007669"/>
    <property type="project" value="InterPro"/>
</dbReference>
<proteinExistence type="predicted"/>
<comment type="caution">
    <text evidence="2">The sequence shown here is derived from an EMBL/GenBank/DDBJ whole genome shotgun (WGS) entry which is preliminary data.</text>
</comment>
<dbReference type="PANTHER" id="PTHR30461">
    <property type="entry name" value="DNA-INVERTASE FROM LAMBDOID PROPHAGE"/>
    <property type="match status" value="1"/>
</dbReference>
<dbReference type="InterPro" id="IPR050639">
    <property type="entry name" value="SSR_resolvase"/>
</dbReference>
<sequence length="475" mass="52753">MELAAIYERISDDREGRELGVERQNKDCLGLTRRDGLTVFGIYRDNDISASTNSRKPRPEYNRLIADAKAGKFSVIVAYTSGRLTRRPREHEDLIDLATGYGIRYRYVRSPSFDLNTAQGREIARTMAARDAGEAEEIAERVAAEVLDRAERGEYHGGPRGYGLAPNGRDLIDHEAAEIRAWYGHVLAGGSLSGLEAALNRRGVLSTTGKAWRAPVIRKILLNPRNAGMRILHDVEYAAPNKAIVSRATWLAAKQLLENPARRIHQSGPARRHVGTGLFICERCDPVTVNVNYDRNGKLLYRCLSCHRTWRADPIHRWIDATVEAMLDREDARQRLLPEPAEGVDLQDLWAEAAAIQNNLGELAAEFALARGAVKAALKTGLDRGQERLDEIQAEITAAGRVDATAALLVARNPVAAYRAITDVSLRQAVLRSMIVVRLGEPIRGRATWDATKFMGASQWAHDDRTWAEIWAGDS</sequence>
<gene>
    <name evidence="2" type="ORF">PSN13_06471</name>
</gene>
<dbReference type="CDD" id="cd00338">
    <property type="entry name" value="Ser_Recombinase"/>
    <property type="match status" value="1"/>
</dbReference>
<feature type="domain" description="Recombinase" evidence="1">
    <location>
        <begin position="159"/>
        <end position="263"/>
    </location>
</feature>
<dbReference type="GO" id="GO:0003677">
    <property type="term" value="F:DNA binding"/>
    <property type="evidence" value="ECO:0007669"/>
    <property type="project" value="InterPro"/>
</dbReference>
<dbReference type="EMBL" id="PYAG01000041">
    <property type="protein sequence ID" value="RAO26443.1"/>
    <property type="molecule type" value="Genomic_DNA"/>
</dbReference>
<evidence type="ECO:0000313" key="3">
    <source>
        <dbReference type="Proteomes" id="UP000249419"/>
    </source>
</evidence>
<dbReference type="Gene3D" id="3.40.50.1390">
    <property type="entry name" value="Resolvase, N-terminal catalytic domain"/>
    <property type="match status" value="1"/>
</dbReference>
<dbReference type="AlphaFoldDB" id="A0A328NJP7"/>
<dbReference type="Proteomes" id="UP000249419">
    <property type="component" value="Unassembled WGS sequence"/>
</dbReference>
<evidence type="ECO:0000259" key="1">
    <source>
        <dbReference type="PROSITE" id="PS51737"/>
    </source>
</evidence>
<dbReference type="SUPFAM" id="SSF53041">
    <property type="entry name" value="Resolvase-like"/>
    <property type="match status" value="1"/>
</dbReference>
<protein>
    <recommendedName>
        <fullName evidence="1">Recombinase domain-containing protein</fullName>
    </recommendedName>
</protein>
<dbReference type="Gene3D" id="3.90.1750.20">
    <property type="entry name" value="Putative Large Serine Recombinase, Chain B, Domain 2"/>
    <property type="match status" value="1"/>
</dbReference>
<dbReference type="PROSITE" id="PS51737">
    <property type="entry name" value="RECOMBINASE_DNA_BIND"/>
    <property type="match status" value="1"/>
</dbReference>
<dbReference type="SMART" id="SM00857">
    <property type="entry name" value="Resolvase"/>
    <property type="match status" value="1"/>
</dbReference>
<dbReference type="InterPro" id="IPR011109">
    <property type="entry name" value="DNA_bind_recombinase_dom"/>
</dbReference>
<dbReference type="Pfam" id="PF00239">
    <property type="entry name" value="Resolvase"/>
    <property type="match status" value="1"/>
</dbReference>